<dbReference type="InterPro" id="IPR013762">
    <property type="entry name" value="Integrase-like_cat_sf"/>
</dbReference>
<proteinExistence type="predicted"/>
<dbReference type="GO" id="GO:0015074">
    <property type="term" value="P:DNA integration"/>
    <property type="evidence" value="ECO:0007669"/>
    <property type="project" value="InterPro"/>
</dbReference>
<evidence type="ECO:0000256" key="2">
    <source>
        <dbReference type="SAM" id="MobiDB-lite"/>
    </source>
</evidence>
<protein>
    <submittedName>
        <fullName evidence="4">Site-specific tyrosine recombinase XerC</fullName>
    </submittedName>
</protein>
<dbReference type="EMBL" id="CP036273">
    <property type="protein sequence ID" value="QDU23618.1"/>
    <property type="molecule type" value="Genomic_DNA"/>
</dbReference>
<feature type="compositionally biased region" description="Basic residues" evidence="2">
    <location>
        <begin position="1"/>
        <end position="10"/>
    </location>
</feature>
<feature type="domain" description="Tyr recombinase" evidence="3">
    <location>
        <begin position="20"/>
        <end position="94"/>
    </location>
</feature>
<dbReference type="Gene3D" id="1.10.443.10">
    <property type="entry name" value="Intergrase catalytic core"/>
    <property type="match status" value="1"/>
</dbReference>
<keyword evidence="1" id="KW-0233">DNA recombination</keyword>
<dbReference type="AlphaFoldDB" id="A0A517Y1M5"/>
<dbReference type="RefSeq" id="WP_202920453.1">
    <property type="nucleotide sequence ID" value="NZ_CP036273.1"/>
</dbReference>
<name>A0A517Y1M5_9BACT</name>
<dbReference type="InterPro" id="IPR011010">
    <property type="entry name" value="DNA_brk_join_enz"/>
</dbReference>
<dbReference type="GO" id="GO:0003677">
    <property type="term" value="F:DNA binding"/>
    <property type="evidence" value="ECO:0007669"/>
    <property type="project" value="InterPro"/>
</dbReference>
<gene>
    <name evidence="4" type="ORF">ETAA1_56220</name>
</gene>
<dbReference type="InterPro" id="IPR002104">
    <property type="entry name" value="Integrase_catalytic"/>
</dbReference>
<evidence type="ECO:0000313" key="4">
    <source>
        <dbReference type="EMBL" id="QDU23618.1"/>
    </source>
</evidence>
<evidence type="ECO:0000256" key="1">
    <source>
        <dbReference type="ARBA" id="ARBA00023172"/>
    </source>
</evidence>
<keyword evidence="5" id="KW-1185">Reference proteome</keyword>
<dbReference type="KEGG" id="uli:ETAA1_56220"/>
<reference evidence="4 5" key="1">
    <citation type="submission" date="2019-02" db="EMBL/GenBank/DDBJ databases">
        <title>Deep-cultivation of Planctomycetes and their phenomic and genomic characterization uncovers novel biology.</title>
        <authorList>
            <person name="Wiegand S."/>
            <person name="Jogler M."/>
            <person name="Boedeker C."/>
            <person name="Pinto D."/>
            <person name="Vollmers J."/>
            <person name="Rivas-Marin E."/>
            <person name="Kohn T."/>
            <person name="Peeters S.H."/>
            <person name="Heuer A."/>
            <person name="Rast P."/>
            <person name="Oberbeckmann S."/>
            <person name="Bunk B."/>
            <person name="Jeske O."/>
            <person name="Meyerdierks A."/>
            <person name="Storesund J.E."/>
            <person name="Kallscheuer N."/>
            <person name="Luecker S."/>
            <person name="Lage O.M."/>
            <person name="Pohl T."/>
            <person name="Merkel B.J."/>
            <person name="Hornburger P."/>
            <person name="Mueller R.-W."/>
            <person name="Bruemmer F."/>
            <person name="Labrenz M."/>
            <person name="Spormann A.M."/>
            <person name="Op den Camp H."/>
            <person name="Overmann J."/>
            <person name="Amann R."/>
            <person name="Jetten M.S.M."/>
            <person name="Mascher T."/>
            <person name="Medema M.H."/>
            <person name="Devos D.P."/>
            <person name="Kaster A.-K."/>
            <person name="Ovreas L."/>
            <person name="Rohde M."/>
            <person name="Galperin M.Y."/>
            <person name="Jogler C."/>
        </authorList>
    </citation>
    <scope>NUCLEOTIDE SEQUENCE [LARGE SCALE GENOMIC DNA]</scope>
    <source>
        <strain evidence="4 5">ETA_A1</strain>
    </source>
</reference>
<accession>A0A517Y1M5</accession>
<evidence type="ECO:0000313" key="5">
    <source>
        <dbReference type="Proteomes" id="UP000319576"/>
    </source>
</evidence>
<dbReference type="SUPFAM" id="SSF56349">
    <property type="entry name" value="DNA breaking-rejoining enzymes"/>
    <property type="match status" value="1"/>
</dbReference>
<dbReference type="Pfam" id="PF00589">
    <property type="entry name" value="Phage_integrase"/>
    <property type="match status" value="1"/>
</dbReference>
<dbReference type="Proteomes" id="UP000319576">
    <property type="component" value="Chromosome"/>
</dbReference>
<feature type="region of interest" description="Disordered" evidence="2">
    <location>
        <begin position="1"/>
        <end position="28"/>
    </location>
</feature>
<organism evidence="4 5">
    <name type="scientific">Urbifossiella limnaea</name>
    <dbReference type="NCBI Taxonomy" id="2528023"/>
    <lineage>
        <taxon>Bacteria</taxon>
        <taxon>Pseudomonadati</taxon>
        <taxon>Planctomycetota</taxon>
        <taxon>Planctomycetia</taxon>
        <taxon>Gemmatales</taxon>
        <taxon>Gemmataceae</taxon>
        <taxon>Urbifossiella</taxon>
    </lineage>
</organism>
<sequence length="107" mass="11649">MALRAARKSKVQPSQVDRSKPDAETVRKTGTEFTHDSYAAFVHRACERAGVPPWSPGQLRHSFATEVRSRFGLEAAQVLLGHKRADVTQVYAETALANAVEAAKAMG</sequence>
<dbReference type="GO" id="GO:0006310">
    <property type="term" value="P:DNA recombination"/>
    <property type="evidence" value="ECO:0007669"/>
    <property type="project" value="UniProtKB-KW"/>
</dbReference>
<evidence type="ECO:0000259" key="3">
    <source>
        <dbReference type="Pfam" id="PF00589"/>
    </source>
</evidence>
<feature type="compositionally biased region" description="Basic and acidic residues" evidence="2">
    <location>
        <begin position="17"/>
        <end position="28"/>
    </location>
</feature>